<reference evidence="2 3" key="1">
    <citation type="submission" date="2019-06" db="EMBL/GenBank/DDBJ databases">
        <title>Whole genome shotgun sequence of Cellulomonas uda NBRC 3747.</title>
        <authorList>
            <person name="Hosoyama A."/>
            <person name="Uohara A."/>
            <person name="Ohji S."/>
            <person name="Ichikawa N."/>
        </authorList>
    </citation>
    <scope>NUCLEOTIDE SEQUENCE [LARGE SCALE GENOMIC DNA]</scope>
    <source>
        <strain evidence="2 3">NBRC 3747</strain>
    </source>
</reference>
<dbReference type="GO" id="GO:0016491">
    <property type="term" value="F:oxidoreductase activity"/>
    <property type="evidence" value="ECO:0007669"/>
    <property type="project" value="InterPro"/>
</dbReference>
<dbReference type="PANTHER" id="PTHR13887:SF41">
    <property type="entry name" value="THIOREDOXIN SUPERFAMILY PROTEIN"/>
    <property type="match status" value="1"/>
</dbReference>
<dbReference type="Gene3D" id="3.40.30.10">
    <property type="entry name" value="Glutaredoxin"/>
    <property type="match status" value="1"/>
</dbReference>
<dbReference type="CDD" id="cd03024">
    <property type="entry name" value="DsbA_FrnE"/>
    <property type="match status" value="1"/>
</dbReference>
<feature type="domain" description="DSBA-like thioredoxin" evidence="1">
    <location>
        <begin position="16"/>
        <end position="226"/>
    </location>
</feature>
<dbReference type="Proteomes" id="UP000315842">
    <property type="component" value="Unassembled WGS sequence"/>
</dbReference>
<evidence type="ECO:0000313" key="3">
    <source>
        <dbReference type="Proteomes" id="UP000315842"/>
    </source>
</evidence>
<accession>A0A4Y3KCB4</accession>
<dbReference type="PANTHER" id="PTHR13887">
    <property type="entry name" value="GLUTATHIONE S-TRANSFERASE KAPPA"/>
    <property type="match status" value="1"/>
</dbReference>
<dbReference type="SUPFAM" id="SSF52833">
    <property type="entry name" value="Thioredoxin-like"/>
    <property type="match status" value="1"/>
</dbReference>
<protein>
    <submittedName>
        <fullName evidence="2">DSBA oxidoreductase</fullName>
    </submittedName>
</protein>
<sequence length="255" mass="27124">MSTTSTPTLNPVRTITVEVWSDIACPWCYIGKRRFAAALAAFPHRAHVDVVWRSYQLSPDTPRGPGRPEAEALAELKGLPPEQVQRMFAHVTAVAADEGLAYDFDSVLAFNSYDAHRLTHLARELGGSQLADRTIEALFSAHFERGADLGVDDALVTVAREAGFAQAGHDDAAVAAFLAGDAQSDAVDADVAAARELGVTGVPFFVVDRRYAVSGAQPAEVFAQLLDAGWREANPLQVLTGDPSAATCTDDSCAV</sequence>
<keyword evidence="3" id="KW-1185">Reference proteome</keyword>
<evidence type="ECO:0000259" key="1">
    <source>
        <dbReference type="Pfam" id="PF01323"/>
    </source>
</evidence>
<dbReference type="InterPro" id="IPR036249">
    <property type="entry name" value="Thioredoxin-like_sf"/>
</dbReference>
<organism evidence="2 3">
    <name type="scientific">Cellulomonas uda</name>
    <dbReference type="NCBI Taxonomy" id="1714"/>
    <lineage>
        <taxon>Bacteria</taxon>
        <taxon>Bacillati</taxon>
        <taxon>Actinomycetota</taxon>
        <taxon>Actinomycetes</taxon>
        <taxon>Micrococcales</taxon>
        <taxon>Cellulomonadaceae</taxon>
        <taxon>Cellulomonas</taxon>
    </lineage>
</organism>
<dbReference type="RefSeq" id="WP_174773864.1">
    <property type="nucleotide sequence ID" value="NZ_BJLP01000032.1"/>
</dbReference>
<dbReference type="Pfam" id="PF01323">
    <property type="entry name" value="DSBA"/>
    <property type="match status" value="1"/>
</dbReference>
<name>A0A4Y3KCB4_CELUD</name>
<dbReference type="AlphaFoldDB" id="A0A4Y3KCB4"/>
<comment type="caution">
    <text evidence="2">The sequence shown here is derived from an EMBL/GenBank/DDBJ whole genome shotgun (WGS) entry which is preliminary data.</text>
</comment>
<dbReference type="EMBL" id="BJLP01000032">
    <property type="protein sequence ID" value="GEA81592.1"/>
    <property type="molecule type" value="Genomic_DNA"/>
</dbReference>
<proteinExistence type="predicted"/>
<evidence type="ECO:0000313" key="2">
    <source>
        <dbReference type="EMBL" id="GEA81592.1"/>
    </source>
</evidence>
<dbReference type="InterPro" id="IPR001853">
    <property type="entry name" value="DSBA-like_thioredoxin_dom"/>
</dbReference>
<gene>
    <name evidence="2" type="ORF">CUD01_20360</name>
</gene>